<dbReference type="Proteomes" id="UP000012179">
    <property type="component" value="Chromosome"/>
</dbReference>
<protein>
    <submittedName>
        <fullName evidence="1">ATPase</fullName>
    </submittedName>
</protein>
<reference evidence="1 2" key="1">
    <citation type="journal article" date="2015" name="Int. J. Syst. Evol. Microbiol.">
        <title>Nitrosospira lacus sp. nov., a psychrotolerant, ammonia-oxidizing bacterium from sandy lake sediment.</title>
        <authorList>
            <person name="Urakawa H."/>
            <person name="Garcia J.C."/>
            <person name="Nielsen J.L."/>
            <person name="Le V.Q."/>
            <person name="Kozlowski J.A."/>
            <person name="Stein L.Y."/>
            <person name="Lim C.K."/>
            <person name="Pommerening-Roser A."/>
            <person name="Martens-Habbena W."/>
            <person name="Stahl D.A."/>
            <person name="Klotz M.G."/>
        </authorList>
    </citation>
    <scope>NUCLEOTIDE SEQUENCE [LARGE SCALE GENOMIC DNA]</scope>
    <source>
        <strain evidence="1 2">APG3</strain>
    </source>
</reference>
<evidence type="ECO:0000313" key="1">
    <source>
        <dbReference type="EMBL" id="ARO87592.1"/>
    </source>
</evidence>
<dbReference type="NCBIfam" id="NF040826">
    <property type="entry name" value="lxa_BCAM0308"/>
    <property type="match status" value="1"/>
</dbReference>
<dbReference type="KEGG" id="nlc:EBAPG3_007305"/>
<dbReference type="EMBL" id="CP021106">
    <property type="protein sequence ID" value="ARO87592.1"/>
    <property type="molecule type" value="Genomic_DNA"/>
</dbReference>
<name>A0A1W6SP97_9PROT</name>
<dbReference type="RefSeq" id="WP_004179915.1">
    <property type="nucleotide sequence ID" value="NZ_CP021106.3"/>
</dbReference>
<gene>
    <name evidence="1" type="ORF">EBAPG3_007305</name>
</gene>
<accession>A0A1W6SP97</accession>
<keyword evidence="2" id="KW-1185">Reference proteome</keyword>
<proteinExistence type="predicted"/>
<dbReference type="OrthoDB" id="9785278at2"/>
<dbReference type="AlphaFoldDB" id="A0A1W6SP97"/>
<organism evidence="1 2">
    <name type="scientific">Nitrosospira lacus</name>
    <dbReference type="NCBI Taxonomy" id="1288494"/>
    <lineage>
        <taxon>Bacteria</taxon>
        <taxon>Pseudomonadati</taxon>
        <taxon>Pseudomonadota</taxon>
        <taxon>Betaproteobacteria</taxon>
        <taxon>Nitrosomonadales</taxon>
        <taxon>Nitrosomonadaceae</taxon>
        <taxon>Nitrosospira</taxon>
    </lineage>
</organism>
<dbReference type="eggNOG" id="COG1499">
    <property type="taxonomic scope" value="Bacteria"/>
</dbReference>
<evidence type="ECO:0000313" key="2">
    <source>
        <dbReference type="Proteomes" id="UP000012179"/>
    </source>
</evidence>
<dbReference type="InterPro" id="IPR047706">
    <property type="entry name" value="BCAM0308-like"/>
</dbReference>
<sequence>MGTDVKYPGFHPVSRDDGLFQERVHDTYKARRKLPEPAVCPQCGAVFHEGRWQWGKAGADAHRETCPACHRMHDHFPAGFLTLQGTFFLAHREEIMHLVHNVENRERTGHPLKRIMAIEEKEGATLVTTTDIHLARGIGEALHHAYQGDLEFHYNPQEYLLRVSWAR</sequence>